<accession>A0ABN7WSJ8</accession>
<organism evidence="3 4">
    <name type="scientific">Gigaspora margarita</name>
    <dbReference type="NCBI Taxonomy" id="4874"/>
    <lineage>
        <taxon>Eukaryota</taxon>
        <taxon>Fungi</taxon>
        <taxon>Fungi incertae sedis</taxon>
        <taxon>Mucoromycota</taxon>
        <taxon>Glomeromycotina</taxon>
        <taxon>Glomeromycetes</taxon>
        <taxon>Diversisporales</taxon>
        <taxon>Gigasporaceae</taxon>
        <taxon>Gigaspora</taxon>
    </lineage>
</organism>
<keyword evidence="1" id="KW-0175">Coiled coil</keyword>
<feature type="compositionally biased region" description="Low complexity" evidence="2">
    <location>
        <begin position="24"/>
        <end position="36"/>
    </location>
</feature>
<reference evidence="3 4" key="1">
    <citation type="submission" date="2021-06" db="EMBL/GenBank/DDBJ databases">
        <authorList>
            <person name="Kallberg Y."/>
            <person name="Tangrot J."/>
            <person name="Rosling A."/>
        </authorList>
    </citation>
    <scope>NUCLEOTIDE SEQUENCE [LARGE SCALE GENOMIC DNA]</scope>
    <source>
        <strain evidence="3 4">120-4 pot B 10/14</strain>
    </source>
</reference>
<evidence type="ECO:0000256" key="1">
    <source>
        <dbReference type="SAM" id="Coils"/>
    </source>
</evidence>
<feature type="compositionally biased region" description="Basic and acidic residues" evidence="2">
    <location>
        <begin position="38"/>
        <end position="65"/>
    </location>
</feature>
<evidence type="ECO:0000313" key="3">
    <source>
        <dbReference type="EMBL" id="CAG8839803.1"/>
    </source>
</evidence>
<dbReference type="Proteomes" id="UP000789901">
    <property type="component" value="Unassembled WGS sequence"/>
</dbReference>
<protein>
    <submittedName>
        <fullName evidence="3">38976_t:CDS:1</fullName>
    </submittedName>
</protein>
<feature type="compositionally biased region" description="Basic and acidic residues" evidence="2">
    <location>
        <begin position="1"/>
        <end position="23"/>
    </location>
</feature>
<feature type="region of interest" description="Disordered" evidence="2">
    <location>
        <begin position="121"/>
        <end position="153"/>
    </location>
</feature>
<keyword evidence="4" id="KW-1185">Reference proteome</keyword>
<sequence length="230" mass="26966">FKKAVELRKRYKEYKQGQRKESSNLENTFLNTNNNSDKAAETTKESEDSRKMNSEGKKGENLQEKEQKVIMNEVIVQEQYQTMQCEIIQAKTQSSIETIQNNNTEDQEMIEAGFTIVTNKKRNTRSATGMGSSNERHKPYKKDEGGRGRSTSKERYKLKLDNTSHVSPEMKVTRLHKRIAELQKEVIRYSEREELKIVIEQLQENLQEELTSLAERWQIQSNTRWIEEGE</sequence>
<comment type="caution">
    <text evidence="3">The sequence shown here is derived from an EMBL/GenBank/DDBJ whole genome shotgun (WGS) entry which is preliminary data.</text>
</comment>
<feature type="compositionally biased region" description="Basic and acidic residues" evidence="2">
    <location>
        <begin position="134"/>
        <end position="153"/>
    </location>
</feature>
<name>A0ABN7WSJ8_GIGMA</name>
<evidence type="ECO:0000256" key="2">
    <source>
        <dbReference type="SAM" id="MobiDB-lite"/>
    </source>
</evidence>
<gene>
    <name evidence="3" type="ORF">GMARGA_LOCUS34613</name>
</gene>
<feature type="region of interest" description="Disordered" evidence="2">
    <location>
        <begin position="1"/>
        <end position="65"/>
    </location>
</feature>
<dbReference type="EMBL" id="CAJVQB010061273">
    <property type="protein sequence ID" value="CAG8839803.1"/>
    <property type="molecule type" value="Genomic_DNA"/>
</dbReference>
<feature type="non-terminal residue" evidence="3">
    <location>
        <position position="1"/>
    </location>
</feature>
<evidence type="ECO:0000313" key="4">
    <source>
        <dbReference type="Proteomes" id="UP000789901"/>
    </source>
</evidence>
<feature type="coiled-coil region" evidence="1">
    <location>
        <begin position="172"/>
        <end position="212"/>
    </location>
</feature>
<proteinExistence type="predicted"/>